<dbReference type="GO" id="GO:0008270">
    <property type="term" value="F:zinc ion binding"/>
    <property type="evidence" value="ECO:0007669"/>
    <property type="project" value="InterPro"/>
</dbReference>
<proteinExistence type="inferred from homology"/>
<dbReference type="Pfam" id="PF22725">
    <property type="entry name" value="GFO_IDH_MocA_C3"/>
    <property type="match status" value="1"/>
</dbReference>
<evidence type="ECO:0000259" key="5">
    <source>
        <dbReference type="Pfam" id="PF08240"/>
    </source>
</evidence>
<comment type="similarity">
    <text evidence="2">Belongs to the zinc-containing alcohol dehydrogenase family.</text>
</comment>
<dbReference type="InterPro" id="IPR050463">
    <property type="entry name" value="Gfo/Idh/MocA_oxidrdct_glycsds"/>
</dbReference>
<dbReference type="RefSeq" id="WP_074743127.1">
    <property type="nucleotide sequence ID" value="NZ_CP004393.1"/>
</dbReference>
<dbReference type="GO" id="GO:0016491">
    <property type="term" value="F:oxidoreductase activity"/>
    <property type="evidence" value="ECO:0007669"/>
    <property type="project" value="UniProtKB-KW"/>
</dbReference>
<dbReference type="EMBL" id="CP004393">
    <property type="protein sequence ID" value="AJE49068.1"/>
    <property type="molecule type" value="Genomic_DNA"/>
</dbReference>
<dbReference type="InterPro" id="IPR011032">
    <property type="entry name" value="GroES-like_sf"/>
</dbReference>
<evidence type="ECO:0000259" key="4">
    <source>
        <dbReference type="Pfam" id="PF01408"/>
    </source>
</evidence>
<dbReference type="SUPFAM" id="SSF55347">
    <property type="entry name" value="Glyceraldehyde-3-phosphate dehydrogenase-like, C-terminal domain"/>
    <property type="match status" value="1"/>
</dbReference>
<keyword evidence="2" id="KW-0862">Zinc</keyword>
<dbReference type="GO" id="GO:0000166">
    <property type="term" value="F:nucleotide binding"/>
    <property type="evidence" value="ECO:0007669"/>
    <property type="project" value="InterPro"/>
</dbReference>
<evidence type="ECO:0000259" key="6">
    <source>
        <dbReference type="Pfam" id="PF22725"/>
    </source>
</evidence>
<keyword evidence="8" id="KW-1185">Reference proteome</keyword>
<dbReference type="CDD" id="cd08269">
    <property type="entry name" value="Zn_ADH9"/>
    <property type="match status" value="1"/>
</dbReference>
<dbReference type="OrthoDB" id="9806940at2"/>
<dbReference type="Pfam" id="PF01408">
    <property type="entry name" value="GFO_IDH_MocA"/>
    <property type="match status" value="1"/>
</dbReference>
<dbReference type="InterPro" id="IPR013154">
    <property type="entry name" value="ADH-like_N"/>
</dbReference>
<dbReference type="InterPro" id="IPR055170">
    <property type="entry name" value="GFO_IDH_MocA-like_dom"/>
</dbReference>
<keyword evidence="2" id="KW-0479">Metal-binding</keyword>
<dbReference type="PANTHER" id="PTHR43818:SF11">
    <property type="entry name" value="BCDNA.GH03377"/>
    <property type="match status" value="1"/>
</dbReference>
<dbReference type="STRING" id="1208324.P73_4353"/>
<name>A0A0B5E041_9RHOB</name>
<dbReference type="Gene3D" id="3.90.180.10">
    <property type="entry name" value="Medium-chain alcohol dehydrogenases, catalytic domain"/>
    <property type="match status" value="2"/>
</dbReference>
<evidence type="ECO:0000256" key="2">
    <source>
        <dbReference type="RuleBase" id="RU361277"/>
    </source>
</evidence>
<dbReference type="Gene3D" id="3.40.50.720">
    <property type="entry name" value="NAD(P)-binding Rossmann-like Domain"/>
    <property type="match status" value="2"/>
</dbReference>
<sequence length="663" mass="69985">MDGAQLTTTRLAAQIVEPGRVAMVEDAIGQPGQGEVRVRLEGCGVCASNLGPWSGPEWMEFPLPAGDLGHEAWGRIEATGPGVDPARRGERVAVFGSRGYATEEIVPADAALAIPPELAGRPVPAEPVACALSIFRKARIGAGDRVAIIGIGFLGALLTQMAVRAGAEVIAISRRDDSLALAQNHGAVATVPLRDHGDVIARVGELTGGTLCDVTIECTGHQWPLDLAAEITRESGRLVIAGYHQDGPRQVNMQLWNWRAFEIVNAHERDRAMNLATMREALEAWAKGHIDPEPLFTHVYPLDRLGAALDATRDKPDGFVKALVRMPPSHALPRLGFLGLGWIGRNRMEALAASGGCDIVALSDADPEALAVCADSASGAVTARDLGAVLGTKPDGVVIATPSALHAEQAIAALDAGAAVFCQKPLGRTAEEVRRVVAAAKRADRLLDVDLCYRQTAAGRALRAELASGRIGRPGFVDLVFHNAYGPDKPWFYDRSQSGGGCLTDLGTHLVDLAMWLLDWPELKVLSAQLRCGGAPVSGEGNGVEDFAVATLETAEGVPVRICCSWNLPAGQDALISAEIYGEAGGASLRNVGGSFYDFEARRMDGCRSELLSSPPDAWGGRAALDWLGRLSQGGGYDPACEHLVAVAQVLDQVYETAGVPHN</sequence>
<reference evidence="7 8" key="1">
    <citation type="journal article" date="2014" name="Int. J. Syst. Evol. Microbiol.">
        <title>Celeribacter indicus sp. nov., a polycyclic aromatic hydrocarbon-degrading bacterium from deep-sea sediment and reclassification of Huaishuia halophila as Celeribacter halophilus comb. nov.</title>
        <authorList>
            <person name="Lai Q."/>
            <person name="Cao J."/>
            <person name="Yuan J."/>
            <person name="Li F."/>
            <person name="Shao Z."/>
        </authorList>
    </citation>
    <scope>NUCLEOTIDE SEQUENCE [LARGE SCALE GENOMIC DNA]</scope>
    <source>
        <strain evidence="7">P73</strain>
    </source>
</reference>
<dbReference type="Pfam" id="PF08240">
    <property type="entry name" value="ADH_N"/>
    <property type="match status" value="1"/>
</dbReference>
<dbReference type="Proteomes" id="UP000031521">
    <property type="component" value="Chromosome"/>
</dbReference>
<feature type="domain" description="GFO/IDH/MocA-like oxidoreductase" evidence="6">
    <location>
        <begin position="460"/>
        <end position="587"/>
    </location>
</feature>
<evidence type="ECO:0000256" key="1">
    <source>
        <dbReference type="ARBA" id="ARBA00023002"/>
    </source>
</evidence>
<evidence type="ECO:0000313" key="8">
    <source>
        <dbReference type="Proteomes" id="UP000031521"/>
    </source>
</evidence>
<feature type="domain" description="Alcohol dehydrogenase-like C-terminal" evidence="3">
    <location>
        <begin position="154"/>
        <end position="253"/>
    </location>
</feature>
<feature type="domain" description="Gfo/Idh/MocA-like oxidoreductase N-terminal" evidence="4">
    <location>
        <begin position="334"/>
        <end position="449"/>
    </location>
</feature>
<dbReference type="InterPro" id="IPR036291">
    <property type="entry name" value="NAD(P)-bd_dom_sf"/>
</dbReference>
<keyword evidence="1" id="KW-0560">Oxidoreductase</keyword>
<dbReference type="InterPro" id="IPR002328">
    <property type="entry name" value="ADH_Zn_CS"/>
</dbReference>
<dbReference type="SUPFAM" id="SSF51735">
    <property type="entry name" value="NAD(P)-binding Rossmann-fold domains"/>
    <property type="match status" value="2"/>
</dbReference>
<accession>A0A0B5E041</accession>
<dbReference type="Gene3D" id="3.30.360.10">
    <property type="entry name" value="Dihydrodipicolinate Reductase, domain 2"/>
    <property type="match status" value="1"/>
</dbReference>
<dbReference type="Pfam" id="PF00107">
    <property type="entry name" value="ADH_zinc_N"/>
    <property type="match status" value="1"/>
</dbReference>
<dbReference type="PROSITE" id="PS00059">
    <property type="entry name" value="ADH_ZINC"/>
    <property type="match status" value="1"/>
</dbReference>
<feature type="domain" description="Alcohol dehydrogenase-like N-terminal" evidence="5">
    <location>
        <begin position="32"/>
        <end position="94"/>
    </location>
</feature>
<dbReference type="SUPFAM" id="SSF50129">
    <property type="entry name" value="GroES-like"/>
    <property type="match status" value="1"/>
</dbReference>
<dbReference type="HOGENOM" id="CLU_413719_0_0_5"/>
<organism evidence="7 8">
    <name type="scientific">Celeribacter indicus</name>
    <dbReference type="NCBI Taxonomy" id="1208324"/>
    <lineage>
        <taxon>Bacteria</taxon>
        <taxon>Pseudomonadati</taxon>
        <taxon>Pseudomonadota</taxon>
        <taxon>Alphaproteobacteria</taxon>
        <taxon>Rhodobacterales</taxon>
        <taxon>Roseobacteraceae</taxon>
        <taxon>Celeribacter</taxon>
    </lineage>
</organism>
<dbReference type="AlphaFoldDB" id="A0A0B5E041"/>
<evidence type="ECO:0000259" key="3">
    <source>
        <dbReference type="Pfam" id="PF00107"/>
    </source>
</evidence>
<gene>
    <name evidence="7" type="ORF">P73_4353</name>
</gene>
<dbReference type="KEGG" id="cid:P73_4353"/>
<dbReference type="InterPro" id="IPR013149">
    <property type="entry name" value="ADH-like_C"/>
</dbReference>
<evidence type="ECO:0000313" key="7">
    <source>
        <dbReference type="EMBL" id="AJE49068.1"/>
    </source>
</evidence>
<dbReference type="PANTHER" id="PTHR43818">
    <property type="entry name" value="BCDNA.GH03377"/>
    <property type="match status" value="1"/>
</dbReference>
<protein>
    <submittedName>
        <fullName evidence="7">Threonine dehydrogenase</fullName>
    </submittedName>
</protein>
<comment type="cofactor">
    <cofactor evidence="2">
        <name>Zn(2+)</name>
        <dbReference type="ChEBI" id="CHEBI:29105"/>
    </cofactor>
</comment>
<dbReference type="InterPro" id="IPR000683">
    <property type="entry name" value="Gfo/Idh/MocA-like_OxRdtase_N"/>
</dbReference>